<evidence type="ECO:0008006" key="8">
    <source>
        <dbReference type="Google" id="ProtNLM"/>
    </source>
</evidence>
<evidence type="ECO:0000256" key="6">
    <source>
        <dbReference type="ARBA" id="ARBA00023002"/>
    </source>
</evidence>
<evidence type="ECO:0000256" key="2">
    <source>
        <dbReference type="ARBA" id="ARBA00006926"/>
    </source>
</evidence>
<evidence type="ECO:0000256" key="4">
    <source>
        <dbReference type="ARBA" id="ARBA00022559"/>
    </source>
</evidence>
<organism evidence="7">
    <name type="scientific">Amorphochlora amoebiformis</name>
    <dbReference type="NCBI Taxonomy" id="1561963"/>
    <lineage>
        <taxon>Eukaryota</taxon>
        <taxon>Sar</taxon>
        <taxon>Rhizaria</taxon>
        <taxon>Cercozoa</taxon>
        <taxon>Chlorarachniophyceae</taxon>
        <taxon>Amorphochlora</taxon>
    </lineage>
</organism>
<accession>A0A7S0DLC9</accession>
<evidence type="ECO:0000256" key="3">
    <source>
        <dbReference type="ARBA" id="ARBA00022525"/>
    </source>
</evidence>
<dbReference type="GO" id="GO:0005576">
    <property type="term" value="C:extracellular region"/>
    <property type="evidence" value="ECO:0007669"/>
    <property type="project" value="UniProtKB-SubCell"/>
</dbReference>
<name>A0A7S0DLC9_9EUKA</name>
<dbReference type="AlphaFoldDB" id="A0A7S0DLC9"/>
<dbReference type="Pfam" id="PF00255">
    <property type="entry name" value="GSHPx"/>
    <property type="match status" value="1"/>
</dbReference>
<evidence type="ECO:0000313" key="7">
    <source>
        <dbReference type="EMBL" id="CAD8455943.1"/>
    </source>
</evidence>
<dbReference type="InterPro" id="IPR036249">
    <property type="entry name" value="Thioredoxin-like_sf"/>
</dbReference>
<keyword evidence="4" id="KW-0575">Peroxidase</keyword>
<dbReference type="EMBL" id="HBEM01021810">
    <property type="protein sequence ID" value="CAD8455943.1"/>
    <property type="molecule type" value="Transcribed_RNA"/>
</dbReference>
<keyword evidence="3" id="KW-0964">Secreted</keyword>
<dbReference type="GO" id="GO:0004602">
    <property type="term" value="F:glutathione peroxidase activity"/>
    <property type="evidence" value="ECO:0007669"/>
    <property type="project" value="TreeGrafter"/>
</dbReference>
<gene>
    <name evidence="7" type="ORF">LAMO00422_LOCUS14888</name>
</gene>
<dbReference type="InterPro" id="IPR000889">
    <property type="entry name" value="Glutathione_peroxidase"/>
</dbReference>
<evidence type="ECO:0000256" key="1">
    <source>
        <dbReference type="ARBA" id="ARBA00004613"/>
    </source>
</evidence>
<reference evidence="7" key="1">
    <citation type="submission" date="2021-01" db="EMBL/GenBank/DDBJ databases">
        <authorList>
            <person name="Corre E."/>
            <person name="Pelletier E."/>
            <person name="Niang G."/>
            <person name="Scheremetjew M."/>
            <person name="Finn R."/>
            <person name="Kale V."/>
            <person name="Holt S."/>
            <person name="Cochrane G."/>
            <person name="Meng A."/>
            <person name="Brown T."/>
            <person name="Cohen L."/>
        </authorList>
    </citation>
    <scope>NUCLEOTIDE SEQUENCE</scope>
    <source>
        <strain evidence="7">CCMP2058</strain>
    </source>
</reference>
<comment type="similarity">
    <text evidence="2">Belongs to the glutathione peroxidase family.</text>
</comment>
<evidence type="ECO:0000256" key="5">
    <source>
        <dbReference type="ARBA" id="ARBA00022729"/>
    </source>
</evidence>
<keyword evidence="5" id="KW-0732">Signal</keyword>
<dbReference type="GO" id="GO:0006979">
    <property type="term" value="P:response to oxidative stress"/>
    <property type="evidence" value="ECO:0007669"/>
    <property type="project" value="InterPro"/>
</dbReference>
<dbReference type="Gene3D" id="3.40.30.10">
    <property type="entry name" value="Glutaredoxin"/>
    <property type="match status" value="1"/>
</dbReference>
<dbReference type="PANTHER" id="PTHR11592">
    <property type="entry name" value="GLUTATHIONE PEROXIDASE"/>
    <property type="match status" value="1"/>
</dbReference>
<dbReference type="SUPFAM" id="SSF52833">
    <property type="entry name" value="Thioredoxin-like"/>
    <property type="match status" value="1"/>
</dbReference>
<keyword evidence="6" id="KW-0560">Oxidoreductase</keyword>
<sequence>MLGMNALMEAFPSGFSCLAIFSNQFGHQTNTRDAEIEPALKHLRPGNGFVAKFPMFARVHVNGAQEIPVFTYLKQALPIPTGAGGMHIMSSPTGIIWKPVKRSDVSWNFEKFLVSKEGIPLKRYSSKTPVLDIKKARLPLHLPEHTTYTPTLSIP</sequence>
<comment type="subcellular location">
    <subcellularLocation>
        <location evidence="1">Secreted</location>
    </subcellularLocation>
</comment>
<protein>
    <recommendedName>
        <fullName evidence="8">Glutathione peroxidase</fullName>
    </recommendedName>
</protein>
<dbReference type="PROSITE" id="PS51355">
    <property type="entry name" value="GLUTATHIONE_PEROXID_3"/>
    <property type="match status" value="1"/>
</dbReference>
<dbReference type="PANTHER" id="PTHR11592:SF88">
    <property type="entry name" value="GLUTATHIONE PEROXIDASE-RELATED"/>
    <property type="match status" value="1"/>
</dbReference>
<dbReference type="PIRSF" id="PIRSF000303">
    <property type="entry name" value="Glutathion_perox"/>
    <property type="match status" value="1"/>
</dbReference>
<proteinExistence type="inferred from homology"/>